<dbReference type="EMBL" id="AP009493">
    <property type="protein sequence ID" value="BAG17219.1"/>
    <property type="molecule type" value="Genomic_DNA"/>
</dbReference>
<feature type="region of interest" description="Disordered" evidence="1">
    <location>
        <begin position="91"/>
        <end position="112"/>
    </location>
</feature>
<organism evidence="2 3">
    <name type="scientific">Streptomyces griseus subsp. griseus (strain JCM 4626 / CBS 651.72 / NBRC 13350 / KCC S-0626 / ISP 5235)</name>
    <dbReference type="NCBI Taxonomy" id="455632"/>
    <lineage>
        <taxon>Bacteria</taxon>
        <taxon>Bacillati</taxon>
        <taxon>Actinomycetota</taxon>
        <taxon>Actinomycetes</taxon>
        <taxon>Kitasatosporales</taxon>
        <taxon>Streptomycetaceae</taxon>
        <taxon>Streptomyces</taxon>
    </lineage>
</organism>
<name>B1VQB8_STRGG</name>
<dbReference type="HOGENOM" id="CLU_2144418_0_0_11"/>
<evidence type="ECO:0000313" key="2">
    <source>
        <dbReference type="EMBL" id="BAG17219.1"/>
    </source>
</evidence>
<dbReference type="KEGG" id="sgr:SGR_390"/>
<evidence type="ECO:0000256" key="1">
    <source>
        <dbReference type="SAM" id="MobiDB-lite"/>
    </source>
</evidence>
<gene>
    <name evidence="2" type="ordered locus">SGR_390</name>
</gene>
<dbReference type="AlphaFoldDB" id="B1VQB8"/>
<reference evidence="3" key="1">
    <citation type="journal article" date="2008" name="J. Bacteriol.">
        <title>Genome sequence of the streptomycin-producing microorganism Streptomyces griseus IFO 13350.</title>
        <authorList>
            <person name="Ohnishi Y."/>
            <person name="Ishikawa J."/>
            <person name="Hara H."/>
            <person name="Suzuki H."/>
            <person name="Ikenoya M."/>
            <person name="Ikeda H."/>
            <person name="Yamashita A."/>
            <person name="Hattori M."/>
            <person name="Horinouchi S."/>
        </authorList>
    </citation>
    <scope>NUCLEOTIDE SEQUENCE [LARGE SCALE GENOMIC DNA]</scope>
    <source>
        <strain evidence="3">JCM 4626 / NBRC 13350</strain>
    </source>
</reference>
<accession>B1VQB8</accession>
<sequence>MEAAVFGGELRRSRLPVENMGDDDLWIFVEPYGEDYWLKPGDVFTVAPEVEGIDVWFSTAVCPEGITVWLYEDGDPTKVVLKYTVSDADGTRLECGHQRPPKPAGWSTPEPG</sequence>
<dbReference type="PATRIC" id="fig|455632.4.peg.367"/>
<evidence type="ECO:0000313" key="3">
    <source>
        <dbReference type="Proteomes" id="UP000001685"/>
    </source>
</evidence>
<protein>
    <submittedName>
        <fullName evidence="2">Uncharacterized protein</fullName>
    </submittedName>
</protein>
<proteinExistence type="predicted"/>
<dbReference type="eggNOG" id="ENOG5032GQP">
    <property type="taxonomic scope" value="Bacteria"/>
</dbReference>
<dbReference type="Proteomes" id="UP000001685">
    <property type="component" value="Chromosome"/>
</dbReference>